<dbReference type="PANTHER" id="PTHR38461:SF1">
    <property type="entry name" value="4-DEOXY-L-THREO-5-HEXOSULOSE-URONATE KETOL-ISOMERASE"/>
    <property type="match status" value="1"/>
</dbReference>
<comment type="catalytic activity">
    <reaction evidence="1 6">
        <text>5-dehydro-4-deoxy-D-glucuronate = 3-deoxy-D-glycero-2,5-hexodiulosonate</text>
        <dbReference type="Rhea" id="RHEA:23896"/>
        <dbReference type="ChEBI" id="CHEBI:17117"/>
        <dbReference type="ChEBI" id="CHEBI:29071"/>
        <dbReference type="EC" id="5.3.1.17"/>
    </reaction>
</comment>
<evidence type="ECO:0000313" key="7">
    <source>
        <dbReference type="EMBL" id="MBK0381014.1"/>
    </source>
</evidence>
<proteinExistence type="inferred from homology"/>
<name>A0A934PVV3_9SPHI</name>
<evidence type="ECO:0000256" key="5">
    <source>
        <dbReference type="ARBA" id="ARBA00023235"/>
    </source>
</evidence>
<protein>
    <recommendedName>
        <fullName evidence="6">4-deoxy-L-threo-5-hexosulose-uronate ketol-isomerase</fullName>
        <ecNumber evidence="6">5.3.1.17</ecNumber>
    </recommendedName>
    <alternativeName>
        <fullName evidence="6">5-keto-4-deoxyuronate isomerase</fullName>
    </alternativeName>
    <alternativeName>
        <fullName evidence="6">DKI isomerase</fullName>
    </alternativeName>
</protein>
<accession>A0A934PVV3</accession>
<dbReference type="NCBIfam" id="NF002091">
    <property type="entry name" value="PRK00924.1"/>
    <property type="match status" value="1"/>
</dbReference>
<dbReference type="EC" id="5.3.1.17" evidence="6"/>
<dbReference type="HAMAP" id="MF_00687">
    <property type="entry name" value="KduI"/>
    <property type="match status" value="1"/>
</dbReference>
<reference evidence="7" key="1">
    <citation type="submission" date="2020-12" db="EMBL/GenBank/DDBJ databases">
        <title>Bacterial novel species Mucilaginibacter sp. SD-g isolated from soil.</title>
        <authorList>
            <person name="Jung H.-Y."/>
        </authorList>
    </citation>
    <scope>NUCLEOTIDE SEQUENCE</scope>
    <source>
        <strain evidence="7">SD-g</strain>
    </source>
</reference>
<comment type="caution">
    <text evidence="7">The sequence shown here is derived from an EMBL/GenBank/DDBJ whole genome shotgun (WGS) entry which is preliminary data.</text>
</comment>
<evidence type="ECO:0000313" key="8">
    <source>
        <dbReference type="Proteomes" id="UP000613193"/>
    </source>
</evidence>
<comment type="cofactor">
    <cofactor evidence="6">
        <name>Zn(2+)</name>
        <dbReference type="ChEBI" id="CHEBI:29105"/>
    </cofactor>
    <text evidence="6">Binds 1 zinc ion per subunit.</text>
</comment>
<dbReference type="InterPro" id="IPR011051">
    <property type="entry name" value="RmlC_Cupin_sf"/>
</dbReference>
<dbReference type="GO" id="GO:0008270">
    <property type="term" value="F:zinc ion binding"/>
    <property type="evidence" value="ECO:0007669"/>
    <property type="project" value="UniProtKB-UniRule"/>
</dbReference>
<feature type="binding site" evidence="6">
    <location>
        <position position="224"/>
    </location>
    <ligand>
        <name>Zn(2+)</name>
        <dbReference type="ChEBI" id="CHEBI:29105"/>
    </ligand>
</feature>
<keyword evidence="5 6" id="KW-0413">Isomerase</keyword>
<dbReference type="GO" id="GO:0008697">
    <property type="term" value="F:4-deoxy-L-threo-5-hexosulose-uronate ketol-isomerase activity"/>
    <property type="evidence" value="ECO:0007669"/>
    <property type="project" value="UniProtKB-UniRule"/>
</dbReference>
<keyword evidence="8" id="KW-1185">Reference proteome</keyword>
<comment type="function">
    <text evidence="6">Catalyzes the isomerization of 5-dehydro-4-deoxy-D-glucuronate to 3-deoxy-D-glycero-2,5-hexodiulosonate.</text>
</comment>
<feature type="binding site" evidence="6">
    <location>
        <position position="219"/>
    </location>
    <ligand>
        <name>Zn(2+)</name>
        <dbReference type="ChEBI" id="CHEBI:29105"/>
    </ligand>
</feature>
<dbReference type="InterPro" id="IPR007045">
    <property type="entry name" value="KduI"/>
</dbReference>
<comment type="similarity">
    <text evidence="2 6">Belongs to the KduI family.</text>
</comment>
<dbReference type="GO" id="GO:0019698">
    <property type="term" value="P:D-galacturonate catabolic process"/>
    <property type="evidence" value="ECO:0007669"/>
    <property type="project" value="TreeGrafter"/>
</dbReference>
<comment type="pathway">
    <text evidence="6">Glycan metabolism; pectin degradation; 2-dehydro-3-deoxy-D-gluconate from pectin: step 4/5.</text>
</comment>
<dbReference type="Proteomes" id="UP000613193">
    <property type="component" value="Unassembled WGS sequence"/>
</dbReference>
<dbReference type="InterPro" id="IPR027449">
    <property type="entry name" value="KduI_N"/>
</dbReference>
<dbReference type="PANTHER" id="PTHR38461">
    <property type="entry name" value="4-DEOXY-L-THREO-5-HEXOSULOSE-URONATE KETOL-ISOMERASE"/>
    <property type="match status" value="1"/>
</dbReference>
<dbReference type="AlphaFoldDB" id="A0A934PVV3"/>
<dbReference type="Gene3D" id="2.60.120.520">
    <property type="entry name" value="pectin degrading enzyme 5-keto 4- deoxyuronate isomerase, domain 1"/>
    <property type="match status" value="1"/>
</dbReference>
<dbReference type="GO" id="GO:0042840">
    <property type="term" value="P:D-glucuronate catabolic process"/>
    <property type="evidence" value="ECO:0007669"/>
    <property type="project" value="TreeGrafter"/>
</dbReference>
<sequence length="299" mass="33562">MRLKPGVSAGLFCLLKLNIKIIALKIIHSVHPEDFKTYDTQKIRSRFLIDELVQPNTINCTYTHYDRMIVGVANPTDKTLELENYANLRADYFLERREMGIINVSGDGLITVDGKSFQLKKLDCLYIGKGARSVKFSSINASDPAVFYLLSTPAHTGYPVVLMTNSEAAKVKAGTTSASNVRVINKYIHAEGIQSCQLVMGLTTLQNGSVWNTMPAHTHDRRMEVYFYFDVPEGQRVFHYMGEGQETRHILMNNYDAVVSPPWSIHAGSGTSSYNFVWGMAGENLDYTDMDVLSITDIR</sequence>
<dbReference type="PIRSF" id="PIRSF006625">
    <property type="entry name" value="KduI"/>
    <property type="match status" value="1"/>
</dbReference>
<feature type="binding site" evidence="6">
    <location>
        <position position="217"/>
    </location>
    <ligand>
        <name>Zn(2+)</name>
        <dbReference type="ChEBI" id="CHEBI:29105"/>
    </ligand>
</feature>
<dbReference type="SUPFAM" id="SSF51182">
    <property type="entry name" value="RmlC-like cupins"/>
    <property type="match status" value="1"/>
</dbReference>
<evidence type="ECO:0000256" key="3">
    <source>
        <dbReference type="ARBA" id="ARBA00022723"/>
    </source>
</evidence>
<dbReference type="GO" id="GO:0045490">
    <property type="term" value="P:pectin catabolic process"/>
    <property type="evidence" value="ECO:0007669"/>
    <property type="project" value="UniProtKB-UniRule"/>
</dbReference>
<dbReference type="InterPro" id="IPR014710">
    <property type="entry name" value="RmlC-like_jellyroll"/>
</dbReference>
<evidence type="ECO:0000256" key="4">
    <source>
        <dbReference type="ARBA" id="ARBA00022833"/>
    </source>
</evidence>
<evidence type="ECO:0000256" key="1">
    <source>
        <dbReference type="ARBA" id="ARBA00000552"/>
    </source>
</evidence>
<dbReference type="InterPro" id="IPR021120">
    <property type="entry name" value="KduI/IolB_isomerase"/>
</dbReference>
<dbReference type="Gene3D" id="2.60.120.10">
    <property type="entry name" value="Jelly Rolls"/>
    <property type="match status" value="1"/>
</dbReference>
<feature type="binding site" evidence="6">
    <location>
        <position position="266"/>
    </location>
    <ligand>
        <name>Zn(2+)</name>
        <dbReference type="ChEBI" id="CHEBI:29105"/>
    </ligand>
</feature>
<keyword evidence="3 6" id="KW-0479">Metal-binding</keyword>
<keyword evidence="4 6" id="KW-0862">Zinc</keyword>
<dbReference type="EMBL" id="JAEHFW010000003">
    <property type="protein sequence ID" value="MBK0381014.1"/>
    <property type="molecule type" value="Genomic_DNA"/>
</dbReference>
<evidence type="ECO:0000256" key="6">
    <source>
        <dbReference type="HAMAP-Rule" id="MF_00687"/>
    </source>
</evidence>
<organism evidence="7 8">
    <name type="scientific">Mucilaginibacter segetis</name>
    <dbReference type="NCBI Taxonomy" id="2793071"/>
    <lineage>
        <taxon>Bacteria</taxon>
        <taxon>Pseudomonadati</taxon>
        <taxon>Bacteroidota</taxon>
        <taxon>Sphingobacteriia</taxon>
        <taxon>Sphingobacteriales</taxon>
        <taxon>Sphingobacteriaceae</taxon>
        <taxon>Mucilaginibacter</taxon>
    </lineage>
</organism>
<dbReference type="CDD" id="cd20491">
    <property type="entry name" value="cupin_KduI_C"/>
    <property type="match status" value="1"/>
</dbReference>
<dbReference type="Pfam" id="PF04962">
    <property type="entry name" value="KduI"/>
    <property type="match status" value="1"/>
</dbReference>
<gene>
    <name evidence="6 7" type="primary">kduI</name>
    <name evidence="7" type="ORF">I5M19_16935</name>
</gene>
<evidence type="ECO:0000256" key="2">
    <source>
        <dbReference type="ARBA" id="ARBA00008086"/>
    </source>
</evidence>
<dbReference type="CDD" id="cd20294">
    <property type="entry name" value="cupin_KduI_N"/>
    <property type="match status" value="1"/>
</dbReference>